<dbReference type="EMBL" id="CP000477">
    <property type="protein sequence ID" value="ABK14069.1"/>
    <property type="molecule type" value="Genomic_DNA"/>
</dbReference>
<sequence>MHIMDVRIMTTIKNAPRTATTIKVRSKPEYMISRSRDPYHELMLRLFKDETTAMRGRRFLGIVEDRMREGNPLKTNEWESLIRELGISRSAFYAMRNKLLGAGLISIRGGEYRLSGAFSKDLVDMARWWWTAVLGNSLENL</sequence>
<gene>
    <name evidence="1" type="ordered locus">Mthe_0272</name>
</gene>
<organism evidence="1 2">
    <name type="scientific">Methanothrix thermoacetophila (strain DSM 6194 / JCM 14653 / NBRC 101360 / PT)</name>
    <name type="common">Methanosaeta thermophila</name>
    <dbReference type="NCBI Taxonomy" id="349307"/>
    <lineage>
        <taxon>Archaea</taxon>
        <taxon>Methanobacteriati</taxon>
        <taxon>Methanobacteriota</taxon>
        <taxon>Stenosarchaea group</taxon>
        <taxon>Methanomicrobia</taxon>
        <taxon>Methanotrichales</taxon>
        <taxon>Methanotrichaceae</taxon>
        <taxon>Methanothrix</taxon>
    </lineage>
</organism>
<name>A0B5U5_METTP</name>
<accession>A0B5U5</accession>
<dbReference type="Proteomes" id="UP000000674">
    <property type="component" value="Chromosome"/>
</dbReference>
<evidence type="ECO:0000313" key="1">
    <source>
        <dbReference type="EMBL" id="ABK14069.1"/>
    </source>
</evidence>
<dbReference type="HOGENOM" id="CLU_139542_0_0_2"/>
<dbReference type="KEGG" id="mtp:Mthe_0272"/>
<dbReference type="STRING" id="349307.Mthe_0272"/>
<keyword evidence="2" id="KW-1185">Reference proteome</keyword>
<protein>
    <submittedName>
        <fullName evidence="1">Uncharacterized protein</fullName>
    </submittedName>
</protein>
<proteinExistence type="predicted"/>
<evidence type="ECO:0000313" key="2">
    <source>
        <dbReference type="Proteomes" id="UP000000674"/>
    </source>
</evidence>
<dbReference type="AlphaFoldDB" id="A0B5U5"/>
<reference evidence="1 2" key="1">
    <citation type="submission" date="2006-10" db="EMBL/GenBank/DDBJ databases">
        <title>Complete sequence of Methanosaeta thermophila PT.</title>
        <authorList>
            <consortium name="US DOE Joint Genome Institute"/>
            <person name="Copeland A."/>
            <person name="Lucas S."/>
            <person name="Lapidus A."/>
            <person name="Barry K."/>
            <person name="Detter J.C."/>
            <person name="Glavina del Rio T."/>
            <person name="Hammon N."/>
            <person name="Israni S."/>
            <person name="Pitluck S."/>
            <person name="Chain P."/>
            <person name="Malfatti S."/>
            <person name="Shin M."/>
            <person name="Vergez L."/>
            <person name="Schmutz J."/>
            <person name="Larimer F."/>
            <person name="Land M."/>
            <person name="Hauser L."/>
            <person name="Kyrpides N."/>
            <person name="Kim E."/>
            <person name="Smith K.S."/>
            <person name="Ingram-Smith C."/>
            <person name="Richardson P."/>
        </authorList>
    </citation>
    <scope>NUCLEOTIDE SEQUENCE [LARGE SCALE GENOMIC DNA]</scope>
    <source>
        <strain evidence="2">DSM 6194 / JCM 14653 / NBRC 101360 / PT</strain>
    </source>
</reference>